<organism evidence="2 3">
    <name type="scientific">SAR324 cluster bacterium</name>
    <dbReference type="NCBI Taxonomy" id="2024889"/>
    <lineage>
        <taxon>Bacteria</taxon>
        <taxon>Deltaproteobacteria</taxon>
        <taxon>SAR324 cluster</taxon>
    </lineage>
</organism>
<dbReference type="Gene3D" id="3.40.50.1010">
    <property type="entry name" value="5'-nuclease"/>
    <property type="match status" value="1"/>
</dbReference>
<name>A0A7X9FQ58_9DELT</name>
<evidence type="ECO:0000313" key="3">
    <source>
        <dbReference type="Proteomes" id="UP000524246"/>
    </source>
</evidence>
<dbReference type="EMBL" id="JAAZON010000128">
    <property type="protein sequence ID" value="NMC62176.1"/>
    <property type="molecule type" value="Genomic_DNA"/>
</dbReference>
<dbReference type="AlphaFoldDB" id="A0A7X9FQ58"/>
<comment type="caution">
    <text evidence="2">The sequence shown here is derived from an EMBL/GenBank/DDBJ whole genome shotgun (WGS) entry which is preliminary data.</text>
</comment>
<gene>
    <name evidence="2" type="ORF">GYA55_03315</name>
</gene>
<accession>A0A7X9FQ58</accession>
<dbReference type="Pfam" id="PF01936">
    <property type="entry name" value="NYN"/>
    <property type="match status" value="1"/>
</dbReference>
<protein>
    <submittedName>
        <fullName evidence="2">NYN domain-containing protein</fullName>
    </submittedName>
</protein>
<feature type="domain" description="NYN" evidence="1">
    <location>
        <begin position="21"/>
        <end position="115"/>
    </location>
</feature>
<reference evidence="2 3" key="1">
    <citation type="journal article" date="2020" name="Biotechnol. Biofuels">
        <title>New insights from the biogas microbiome by comprehensive genome-resolved metagenomics of nearly 1600 species originating from multiple anaerobic digesters.</title>
        <authorList>
            <person name="Campanaro S."/>
            <person name="Treu L."/>
            <person name="Rodriguez-R L.M."/>
            <person name="Kovalovszki A."/>
            <person name="Ziels R.M."/>
            <person name="Maus I."/>
            <person name="Zhu X."/>
            <person name="Kougias P.G."/>
            <person name="Basile A."/>
            <person name="Luo G."/>
            <person name="Schluter A."/>
            <person name="Konstantinidis K.T."/>
            <person name="Angelidaki I."/>
        </authorList>
    </citation>
    <scope>NUCLEOTIDE SEQUENCE [LARGE SCALE GENOMIC DNA]</scope>
    <source>
        <strain evidence="2">AS27yjCOA_65</strain>
    </source>
</reference>
<dbReference type="GO" id="GO:0004540">
    <property type="term" value="F:RNA nuclease activity"/>
    <property type="evidence" value="ECO:0007669"/>
    <property type="project" value="InterPro"/>
</dbReference>
<proteinExistence type="predicted"/>
<evidence type="ECO:0000313" key="2">
    <source>
        <dbReference type="EMBL" id="NMC62176.1"/>
    </source>
</evidence>
<dbReference type="InterPro" id="IPR021139">
    <property type="entry name" value="NYN"/>
</dbReference>
<dbReference type="Proteomes" id="UP000524246">
    <property type="component" value="Unassembled WGS sequence"/>
</dbReference>
<sequence>MPRTVKKSQKSVIKRRERRIIGLFIDGINLDRATKRLQRKIALTSLVQSLSMGGELAVCRYYTVIPNEDDARQLAFLDAVSRAGLTVLLKRLPPIGSTRKVSTNLEMASDITAFALGCSKFCEEYVYRPADKRKEPSRPQSFVSSSRLSINPRILGNTDKSLEKGSTLPTDKDTLIKRIAIIVCPEQELAYPISLANELGVDTVTADFSNPRARNIMKSSAKWIDLSTSESIWRD</sequence>
<evidence type="ECO:0000259" key="1">
    <source>
        <dbReference type="Pfam" id="PF01936"/>
    </source>
</evidence>